<dbReference type="Pfam" id="PF00428">
    <property type="entry name" value="Ribosomal_60s"/>
    <property type="match status" value="1"/>
</dbReference>
<evidence type="ECO:0000256" key="2">
    <source>
        <dbReference type="ARBA" id="ARBA00011266"/>
    </source>
</evidence>
<comment type="subunit">
    <text evidence="2">P1 and P2 exist as dimers at the large ribosomal subunit.</text>
</comment>
<gene>
    <name evidence="6" type="ORF">BJY01DRAFT_241932</name>
</gene>
<dbReference type="InterPro" id="IPR027534">
    <property type="entry name" value="Ribosomal_P1/P2"/>
</dbReference>
<proteinExistence type="inferred from homology"/>
<dbReference type="PANTHER" id="PTHR21141">
    <property type="entry name" value="60S ACIDIC RIBOSOMAL PROTEIN FAMILY MEMBER"/>
    <property type="match status" value="1"/>
</dbReference>
<accession>A0ABR4L2K7</accession>
<comment type="similarity">
    <text evidence="1">Belongs to the eukaryotic ribosomal protein P1/P2 family.</text>
</comment>
<keyword evidence="5" id="KW-0732">Signal</keyword>
<dbReference type="InterPro" id="IPR044076">
    <property type="entry name" value="Ribosomal_P2"/>
</dbReference>
<dbReference type="CDD" id="cd05833">
    <property type="entry name" value="Ribosomal_P2"/>
    <property type="match status" value="1"/>
</dbReference>
<name>A0ABR4L2K7_9EURO</name>
<evidence type="ECO:0000313" key="7">
    <source>
        <dbReference type="Proteomes" id="UP001610446"/>
    </source>
</evidence>
<evidence type="ECO:0000313" key="6">
    <source>
        <dbReference type="EMBL" id="KAL2858602.1"/>
    </source>
</evidence>
<sequence>MKHLAAYLLLTLAGNTAPSAADIKEVLGSVGIDADEERLNQLLTELEGKDIDELIAAGSTRLATAIGAGAATEAAENAEPVEVRDDWSVEGGCGDDCGCEDEGFGLELFG</sequence>
<keyword evidence="4" id="KW-0687">Ribonucleoprotein</keyword>
<reference evidence="6 7" key="1">
    <citation type="submission" date="2024-07" db="EMBL/GenBank/DDBJ databases">
        <title>Section-level genome sequencing and comparative genomics of Aspergillus sections Usti and Cavernicolus.</title>
        <authorList>
            <consortium name="Lawrence Berkeley National Laboratory"/>
            <person name="Nybo J.L."/>
            <person name="Vesth T.C."/>
            <person name="Theobald S."/>
            <person name="Frisvad J.C."/>
            <person name="Larsen T.O."/>
            <person name="Kjaerboelling I."/>
            <person name="Rothschild-Mancinelli K."/>
            <person name="Lyhne E.K."/>
            <person name="Kogle M.E."/>
            <person name="Barry K."/>
            <person name="Clum A."/>
            <person name="Na H."/>
            <person name="Ledsgaard L."/>
            <person name="Lin J."/>
            <person name="Lipzen A."/>
            <person name="Kuo A."/>
            <person name="Riley R."/>
            <person name="Mondo S."/>
            <person name="Labutti K."/>
            <person name="Haridas S."/>
            <person name="Pangalinan J."/>
            <person name="Salamov A.A."/>
            <person name="Simmons B.A."/>
            <person name="Magnuson J.K."/>
            <person name="Chen J."/>
            <person name="Drula E."/>
            <person name="Henrissat B."/>
            <person name="Wiebenga A."/>
            <person name="Lubbers R.J."/>
            <person name="Gomes A.C."/>
            <person name="Makela M.R."/>
            <person name="Stajich J."/>
            <person name="Grigoriev I.V."/>
            <person name="Mortensen U.H."/>
            <person name="De Vries R.P."/>
            <person name="Baker S.E."/>
            <person name="Andersen M.R."/>
        </authorList>
    </citation>
    <scope>NUCLEOTIDE SEQUENCE [LARGE SCALE GENOMIC DNA]</scope>
    <source>
        <strain evidence="6 7">CBS 123904</strain>
    </source>
</reference>
<protein>
    <recommendedName>
        <fullName evidence="8">60s acidic ribosomal protein-domain-containing protein</fullName>
    </recommendedName>
</protein>
<organism evidence="6 7">
    <name type="scientific">Aspergillus pseudoustus</name>
    <dbReference type="NCBI Taxonomy" id="1810923"/>
    <lineage>
        <taxon>Eukaryota</taxon>
        <taxon>Fungi</taxon>
        <taxon>Dikarya</taxon>
        <taxon>Ascomycota</taxon>
        <taxon>Pezizomycotina</taxon>
        <taxon>Eurotiomycetes</taxon>
        <taxon>Eurotiomycetidae</taxon>
        <taxon>Eurotiales</taxon>
        <taxon>Aspergillaceae</taxon>
        <taxon>Aspergillus</taxon>
        <taxon>Aspergillus subgen. Nidulantes</taxon>
    </lineage>
</organism>
<evidence type="ECO:0008006" key="8">
    <source>
        <dbReference type="Google" id="ProtNLM"/>
    </source>
</evidence>
<dbReference type="Gene3D" id="1.10.10.1410">
    <property type="match status" value="1"/>
</dbReference>
<keyword evidence="7" id="KW-1185">Reference proteome</keyword>
<dbReference type="HAMAP" id="MF_01478">
    <property type="entry name" value="Ribosomal_L12_arch"/>
    <property type="match status" value="1"/>
</dbReference>
<evidence type="ECO:0000256" key="1">
    <source>
        <dbReference type="ARBA" id="ARBA00005436"/>
    </source>
</evidence>
<feature type="signal peptide" evidence="5">
    <location>
        <begin position="1"/>
        <end position="21"/>
    </location>
</feature>
<evidence type="ECO:0000256" key="5">
    <source>
        <dbReference type="SAM" id="SignalP"/>
    </source>
</evidence>
<dbReference type="InterPro" id="IPR038716">
    <property type="entry name" value="P1/P2_N_sf"/>
</dbReference>
<keyword evidence="3" id="KW-0689">Ribosomal protein</keyword>
<comment type="caution">
    <text evidence="6">The sequence shown here is derived from an EMBL/GenBank/DDBJ whole genome shotgun (WGS) entry which is preliminary data.</text>
</comment>
<feature type="chain" id="PRO_5045477970" description="60s acidic ribosomal protein-domain-containing protein" evidence="5">
    <location>
        <begin position="22"/>
        <end position="110"/>
    </location>
</feature>
<dbReference type="PANTHER" id="PTHR21141:SF5">
    <property type="entry name" value="LARGE RIBOSOMAL SUBUNIT PROTEIN P2"/>
    <property type="match status" value="1"/>
</dbReference>
<evidence type="ECO:0000256" key="3">
    <source>
        <dbReference type="ARBA" id="ARBA00022980"/>
    </source>
</evidence>
<evidence type="ECO:0000256" key="4">
    <source>
        <dbReference type="ARBA" id="ARBA00023274"/>
    </source>
</evidence>
<dbReference type="Proteomes" id="UP001610446">
    <property type="component" value="Unassembled WGS sequence"/>
</dbReference>
<dbReference type="EMBL" id="JBFXLU010000001">
    <property type="protein sequence ID" value="KAL2858602.1"/>
    <property type="molecule type" value="Genomic_DNA"/>
</dbReference>